<evidence type="ECO:0000313" key="3">
    <source>
        <dbReference type="Proteomes" id="UP000676079"/>
    </source>
</evidence>
<accession>A0ABX8BQX1</accession>
<keyword evidence="3" id="KW-1185">Reference proteome</keyword>
<name>A0ABX8BQX1_9ACTN</name>
<dbReference type="EMBL" id="CP074133">
    <property type="protein sequence ID" value="QUX24619.1"/>
    <property type="molecule type" value="Genomic_DNA"/>
</dbReference>
<evidence type="ECO:0000313" key="2">
    <source>
        <dbReference type="EMBL" id="QUX24619.1"/>
    </source>
</evidence>
<proteinExistence type="predicted"/>
<gene>
    <name evidence="2" type="ORF">KGD84_10320</name>
</gene>
<evidence type="ECO:0008006" key="4">
    <source>
        <dbReference type="Google" id="ProtNLM"/>
    </source>
</evidence>
<dbReference type="RefSeq" id="WP_220560048.1">
    <property type="nucleotide sequence ID" value="NZ_CP074133.1"/>
</dbReference>
<evidence type="ECO:0000256" key="1">
    <source>
        <dbReference type="SAM" id="MobiDB-lite"/>
    </source>
</evidence>
<protein>
    <recommendedName>
        <fullName evidence="4">Secreted protein</fullName>
    </recommendedName>
</protein>
<dbReference type="Proteomes" id="UP000676079">
    <property type="component" value="Chromosome"/>
</dbReference>
<feature type="region of interest" description="Disordered" evidence="1">
    <location>
        <begin position="49"/>
        <end position="69"/>
    </location>
</feature>
<sequence length="205" mass="20481">MSRVLTRFAYRLWARSTVLLVASALVLVLAAAGGYAVAAVGAVFTDPSGPPDAAPSGEPEEAVPPRVEPADPALDGLNALVVHGDDRIVLHVGGTGVFGLVVTGAEADADGVRVTGTARYHLGEGGYGLRPHQFTLGGTAADGEASELPALTADAPAAPFSLVFPGAGLPETLAVSAPEVATGGIDEAMLCLAADGAPRADVFDC</sequence>
<organism evidence="2 3">
    <name type="scientific">Nocardiopsis changdeensis</name>
    <dbReference type="NCBI Taxonomy" id="2831969"/>
    <lineage>
        <taxon>Bacteria</taxon>
        <taxon>Bacillati</taxon>
        <taxon>Actinomycetota</taxon>
        <taxon>Actinomycetes</taxon>
        <taxon>Streptosporangiales</taxon>
        <taxon>Nocardiopsidaceae</taxon>
        <taxon>Nocardiopsis</taxon>
    </lineage>
</organism>
<reference evidence="2 3" key="1">
    <citation type="submission" date="2021-05" db="EMBL/GenBank/DDBJ databases">
        <title>Direct Submission.</title>
        <authorList>
            <person name="Li K."/>
            <person name="Gao J."/>
        </authorList>
    </citation>
    <scope>NUCLEOTIDE SEQUENCE [LARGE SCALE GENOMIC DNA]</scope>
    <source>
        <strain evidence="2 3">Mg02</strain>
    </source>
</reference>